<organism evidence="1 2">
    <name type="scientific">Maribacter polysiphoniae</name>
    <dbReference type="NCBI Taxonomy" id="429344"/>
    <lineage>
        <taxon>Bacteria</taxon>
        <taxon>Pseudomonadati</taxon>
        <taxon>Bacteroidota</taxon>
        <taxon>Flavobacteriia</taxon>
        <taxon>Flavobacteriales</taxon>
        <taxon>Flavobacteriaceae</taxon>
        <taxon>Maribacter</taxon>
    </lineage>
</organism>
<comment type="caution">
    <text evidence="1">The sequence shown here is derived from an EMBL/GenBank/DDBJ whole genome shotgun (WGS) entry which is preliminary data.</text>
</comment>
<sequence>MSVERHLFRANTVGGKHEQTHGSVFWEGLEEEMHYESVVFPNNPLIKSAFQHEKGHPPD</sequence>
<protein>
    <submittedName>
        <fullName evidence="1">Uncharacterized protein</fullName>
    </submittedName>
</protein>
<dbReference type="AlphaFoldDB" id="A0A316E5M3"/>
<evidence type="ECO:0000313" key="1">
    <source>
        <dbReference type="EMBL" id="PWK25405.1"/>
    </source>
</evidence>
<name>A0A316E5M3_9FLAO</name>
<accession>A0A316E5M3</accession>
<reference evidence="1 2" key="1">
    <citation type="submission" date="2018-05" db="EMBL/GenBank/DDBJ databases">
        <title>Genomic Encyclopedia of Archaeal and Bacterial Type Strains, Phase II (KMG-II): from individual species to whole genera.</title>
        <authorList>
            <person name="Goeker M."/>
        </authorList>
    </citation>
    <scope>NUCLEOTIDE SEQUENCE [LARGE SCALE GENOMIC DNA]</scope>
    <source>
        <strain evidence="1 2">DSM 23514</strain>
    </source>
</reference>
<gene>
    <name evidence="1" type="ORF">LX92_00144</name>
</gene>
<proteinExistence type="predicted"/>
<dbReference type="EMBL" id="QGGQ01000001">
    <property type="protein sequence ID" value="PWK25405.1"/>
    <property type="molecule type" value="Genomic_DNA"/>
</dbReference>
<dbReference type="Proteomes" id="UP000245667">
    <property type="component" value="Unassembled WGS sequence"/>
</dbReference>
<evidence type="ECO:0000313" key="2">
    <source>
        <dbReference type="Proteomes" id="UP000245667"/>
    </source>
</evidence>